<feature type="domain" description="DUF4190" evidence="3">
    <location>
        <begin position="73"/>
        <end position="121"/>
    </location>
</feature>
<dbReference type="EC" id="2.7.11.1" evidence="5"/>
<evidence type="ECO:0000256" key="1">
    <source>
        <dbReference type="SAM" id="MobiDB-lite"/>
    </source>
</evidence>
<keyword evidence="6" id="KW-1185">Reference proteome</keyword>
<proteinExistence type="predicted"/>
<keyword evidence="2" id="KW-0812">Transmembrane</keyword>
<keyword evidence="5" id="KW-0808">Transferase</keyword>
<evidence type="ECO:0000313" key="6">
    <source>
        <dbReference type="Proteomes" id="UP000282551"/>
    </source>
</evidence>
<protein>
    <submittedName>
        <fullName evidence="5">Serine/threonine-protein kinase pknJ</fullName>
        <ecNumber evidence="5">2.7.11.1</ecNumber>
    </submittedName>
</protein>
<name>A0A3S5EI98_MYCCI</name>
<dbReference type="Pfam" id="PF14032">
    <property type="entry name" value="PknH_C"/>
    <property type="match status" value="1"/>
</dbReference>
<feature type="compositionally biased region" description="Pro residues" evidence="1">
    <location>
        <begin position="17"/>
        <end position="30"/>
    </location>
</feature>
<evidence type="ECO:0000259" key="3">
    <source>
        <dbReference type="Pfam" id="PF13828"/>
    </source>
</evidence>
<feature type="transmembrane region" description="Helical" evidence="2">
    <location>
        <begin position="106"/>
        <end position="130"/>
    </location>
</feature>
<evidence type="ECO:0000256" key="2">
    <source>
        <dbReference type="SAM" id="Phobius"/>
    </source>
</evidence>
<dbReference type="AlphaFoldDB" id="A0A3S5EI98"/>
<keyword evidence="2" id="KW-0472">Membrane</keyword>
<dbReference type="EMBL" id="LR134355">
    <property type="protein sequence ID" value="VEG47275.1"/>
    <property type="molecule type" value="Genomic_DNA"/>
</dbReference>
<dbReference type="Gene3D" id="3.40.1000.70">
    <property type="entry name" value="PknH-like extracellular domain"/>
    <property type="match status" value="1"/>
</dbReference>
<feature type="domain" description="PknH-like extracellular" evidence="4">
    <location>
        <begin position="165"/>
        <end position="344"/>
    </location>
</feature>
<accession>A0A3S5EI98</accession>
<feature type="region of interest" description="Disordered" evidence="1">
    <location>
        <begin position="135"/>
        <end position="161"/>
    </location>
</feature>
<dbReference type="InterPro" id="IPR025241">
    <property type="entry name" value="DUF4190"/>
</dbReference>
<feature type="compositionally biased region" description="Polar residues" evidence="1">
    <location>
        <begin position="135"/>
        <end position="157"/>
    </location>
</feature>
<dbReference type="Pfam" id="PF13828">
    <property type="entry name" value="DUF4190"/>
    <property type="match status" value="1"/>
</dbReference>
<dbReference type="OrthoDB" id="4374883at2"/>
<dbReference type="InterPro" id="IPR038232">
    <property type="entry name" value="PknH-like_Extracell_sf"/>
</dbReference>
<feature type="region of interest" description="Disordered" evidence="1">
    <location>
        <begin position="11"/>
        <end position="30"/>
    </location>
</feature>
<dbReference type="Proteomes" id="UP000282551">
    <property type="component" value="Chromosome"/>
</dbReference>
<feature type="region of interest" description="Disordered" evidence="1">
    <location>
        <begin position="182"/>
        <end position="202"/>
    </location>
</feature>
<keyword evidence="5" id="KW-0418">Kinase</keyword>
<dbReference type="GO" id="GO:0004674">
    <property type="term" value="F:protein serine/threonine kinase activity"/>
    <property type="evidence" value="ECO:0007669"/>
    <property type="project" value="UniProtKB-EC"/>
</dbReference>
<feature type="transmembrane region" description="Helical" evidence="2">
    <location>
        <begin position="68"/>
        <end position="94"/>
    </location>
</feature>
<keyword evidence="2" id="KW-1133">Transmembrane helix</keyword>
<gene>
    <name evidence="5" type="primary">pknH_1</name>
    <name evidence="5" type="ORF">NCTC10485_01551</name>
</gene>
<evidence type="ECO:0000259" key="4">
    <source>
        <dbReference type="Pfam" id="PF14032"/>
    </source>
</evidence>
<sequence>MAGMTYGNYHPGGPEYTGPPGPQYPYGQPPAGVPYPPAQPYGGYGPYGPPPGPGGYPPPYPHPPTNPLATWSIVFAFLFAPVGAVLGHLALGQIARTGQRGRDRALIGVTLSYALIAVAVVGVALSLVLASGPRENSSVTATAPDQVVSPTQPTAPSRQLPATAPVLLSLDEVRSLLDMPRMSETKSGSGGGSGEAGDASADPAECVGAVAPGIDTVYDKSGAVGFQRSSFSDTSNATMVEQLAAEFRSPAAARDFVAENRAQWQECAGKTFTVTASSGDLSWDIGTPGGTAERVTLQNTITTGPGVPQARIMAVRGKTVIEVSLVSPSVSGEAGTIADRILARIPS</sequence>
<reference evidence="5 6" key="1">
    <citation type="submission" date="2018-12" db="EMBL/GenBank/DDBJ databases">
        <authorList>
            <consortium name="Pathogen Informatics"/>
        </authorList>
    </citation>
    <scope>NUCLEOTIDE SEQUENCE [LARGE SCALE GENOMIC DNA]</scope>
    <source>
        <strain evidence="5 6">NCTC10485</strain>
    </source>
</reference>
<organism evidence="5 6">
    <name type="scientific">Mycolicibacterium chitae</name>
    <name type="common">Mycobacterium chitae</name>
    <dbReference type="NCBI Taxonomy" id="1792"/>
    <lineage>
        <taxon>Bacteria</taxon>
        <taxon>Bacillati</taxon>
        <taxon>Actinomycetota</taxon>
        <taxon>Actinomycetes</taxon>
        <taxon>Mycobacteriales</taxon>
        <taxon>Mycobacteriaceae</taxon>
        <taxon>Mycolicibacterium</taxon>
    </lineage>
</organism>
<evidence type="ECO:0000313" key="5">
    <source>
        <dbReference type="EMBL" id="VEG47275.1"/>
    </source>
</evidence>
<dbReference type="InterPro" id="IPR026954">
    <property type="entry name" value="PknH-like_Extracell"/>
</dbReference>